<dbReference type="Proteomes" id="UP000479531">
    <property type="component" value="Unassembled WGS sequence"/>
</dbReference>
<evidence type="ECO:0000313" key="3">
    <source>
        <dbReference type="EMBL" id="MTR86396.1"/>
    </source>
</evidence>
<dbReference type="PANTHER" id="PTHR36179">
    <property type="entry name" value="LUD_DOM DOMAIN-CONTAINING PROTEIN"/>
    <property type="match status" value="1"/>
</dbReference>
<dbReference type="SUPFAM" id="SSF100950">
    <property type="entry name" value="NagB/RpiA/CoA transferase-like"/>
    <property type="match status" value="1"/>
</dbReference>
<protein>
    <submittedName>
        <fullName evidence="3">Lactate utilization protein</fullName>
    </submittedName>
    <submittedName>
        <fullName evidence="2">Uncharacterized ACR, YkgG family COG1556</fullName>
    </submittedName>
</protein>
<dbReference type="Proteomes" id="UP000478483">
    <property type="component" value="Unassembled WGS sequence"/>
</dbReference>
<reference evidence="2 7" key="1">
    <citation type="submission" date="2015-09" db="EMBL/GenBank/DDBJ databases">
        <authorList>
            <consortium name="Pathogen Informatics"/>
        </authorList>
    </citation>
    <scope>NUCLEOTIDE SEQUENCE [LARGE SCALE GENOMIC DNA]</scope>
    <source>
        <strain evidence="2 7">2789STDY5834960</strain>
    </source>
</reference>
<feature type="domain" description="LUD" evidence="1">
    <location>
        <begin position="16"/>
        <end position="207"/>
    </location>
</feature>
<dbReference type="STRING" id="166486.ERS852572_00717"/>
<accession>A0A173RZP2</accession>
<evidence type="ECO:0000313" key="8">
    <source>
        <dbReference type="Proteomes" id="UP000283586"/>
    </source>
</evidence>
<dbReference type="PANTHER" id="PTHR36179:SF2">
    <property type="entry name" value="LUD DOMAIN-CONTAINING PROTEIN"/>
    <property type="match status" value="1"/>
</dbReference>
<dbReference type="Pfam" id="PF02589">
    <property type="entry name" value="LUD_dom"/>
    <property type="match status" value="1"/>
</dbReference>
<dbReference type="RefSeq" id="WP_006856183.1">
    <property type="nucleotide sequence ID" value="NZ_CABIYH010000004.1"/>
</dbReference>
<dbReference type="InterPro" id="IPR003741">
    <property type="entry name" value="LUD_dom"/>
</dbReference>
<dbReference type="Proteomes" id="UP000095350">
    <property type="component" value="Unassembled WGS sequence"/>
</dbReference>
<reference evidence="4 11" key="4">
    <citation type="submission" date="2019-10" db="EMBL/GenBank/DDBJ databases">
        <title>Roseburia spp. ameliorate alcoholic fatty liver via restoration of gut barrier function.</title>
        <authorList>
            <person name="Seo B."/>
            <person name="Ko G."/>
        </authorList>
    </citation>
    <scope>NUCLEOTIDE SEQUENCE [LARGE SCALE GENOMIC DNA]</scope>
    <source>
        <strain evidence="4 11">SNUG30017</strain>
    </source>
</reference>
<dbReference type="Proteomes" id="UP000284465">
    <property type="component" value="Unassembled WGS sequence"/>
</dbReference>
<dbReference type="PIRSF" id="PIRSF020269">
    <property type="entry name" value="DUF1121"/>
    <property type="match status" value="1"/>
</dbReference>
<name>A0A173RZP2_9FIRM</name>
<evidence type="ECO:0000313" key="2">
    <source>
        <dbReference type="EMBL" id="CUM83614.1"/>
    </source>
</evidence>
<dbReference type="Proteomes" id="UP000283586">
    <property type="component" value="Unassembled WGS sequence"/>
</dbReference>
<evidence type="ECO:0000259" key="1">
    <source>
        <dbReference type="Pfam" id="PF02589"/>
    </source>
</evidence>
<evidence type="ECO:0000313" key="10">
    <source>
        <dbReference type="Proteomes" id="UP000478483"/>
    </source>
</evidence>
<dbReference type="InterPro" id="IPR037171">
    <property type="entry name" value="NagB/RpiA_transferase-like"/>
</dbReference>
<organism evidence="2 7">
    <name type="scientific">Roseburia intestinalis</name>
    <dbReference type="NCBI Taxonomy" id="166486"/>
    <lineage>
        <taxon>Bacteria</taxon>
        <taxon>Bacillati</taxon>
        <taxon>Bacillota</taxon>
        <taxon>Clostridia</taxon>
        <taxon>Lachnospirales</taxon>
        <taxon>Lachnospiraceae</taxon>
        <taxon>Roseburia</taxon>
    </lineage>
</organism>
<sequence length="213" mass="23130">MDTIKSKYHETLAATVIKNLEKRQMEGYYCPTVEDAEKLAFSFLKDGQTVSFGGSMTLEETGMLTALRHDPSIHLIDRSTAKTPDETKKMYHDALSSDVYFMSTNAITTGGELVNIDGTGNRVAALIYGPETVVILAGMNKIAANVDEALSRVHNVATAQNCIRLDKKTPCAITGACADCLSPDCICNQVVITRRSGIKGRIKVLLIGESFGY</sequence>
<dbReference type="EMBL" id="QRQN01000026">
    <property type="protein sequence ID" value="RHN04352.1"/>
    <property type="molecule type" value="Genomic_DNA"/>
</dbReference>
<evidence type="ECO:0000313" key="11">
    <source>
        <dbReference type="Proteomes" id="UP000479531"/>
    </source>
</evidence>
<dbReference type="OrthoDB" id="9809147at2"/>
<dbReference type="AlphaFoldDB" id="A0A173RZP2"/>
<proteinExistence type="predicted"/>
<dbReference type="EMBL" id="WGGT01000002">
    <property type="protein sequence ID" value="MVQ44585.1"/>
    <property type="molecule type" value="Genomic_DNA"/>
</dbReference>
<evidence type="ECO:0000313" key="6">
    <source>
        <dbReference type="EMBL" id="RHN04352.1"/>
    </source>
</evidence>
<gene>
    <name evidence="5" type="ORF">DW927_06870</name>
    <name evidence="6" type="ORF">DWZ31_16670</name>
    <name evidence="2" type="ORF">ERS852572_00717</name>
    <name evidence="4" type="ORF">GCK47_02395</name>
    <name evidence="3" type="ORF">GMD50_15410</name>
</gene>
<evidence type="ECO:0000313" key="5">
    <source>
        <dbReference type="EMBL" id="RHA67873.1"/>
    </source>
</evidence>
<dbReference type="EMBL" id="WNAJ01000022">
    <property type="protein sequence ID" value="MTR86396.1"/>
    <property type="molecule type" value="Genomic_DNA"/>
</dbReference>
<evidence type="ECO:0000313" key="4">
    <source>
        <dbReference type="EMBL" id="MVQ44585.1"/>
    </source>
</evidence>
<reference evidence="3 10" key="3">
    <citation type="journal article" date="2019" name="Nat. Med.">
        <title>A library of human gut bacterial isolates paired with longitudinal multiomics data enables mechanistic microbiome research.</title>
        <authorList>
            <person name="Poyet M."/>
            <person name="Groussin M."/>
            <person name="Gibbons S.M."/>
            <person name="Avila-Pacheco J."/>
            <person name="Jiang X."/>
            <person name="Kearney S.M."/>
            <person name="Perrotta A.R."/>
            <person name="Berdy B."/>
            <person name="Zhao S."/>
            <person name="Lieberman T.D."/>
            <person name="Swanson P.K."/>
            <person name="Smith M."/>
            <person name="Roesemann S."/>
            <person name="Alexander J.E."/>
            <person name="Rich S.A."/>
            <person name="Livny J."/>
            <person name="Vlamakis H."/>
            <person name="Clish C."/>
            <person name="Bullock K."/>
            <person name="Deik A."/>
            <person name="Scott J."/>
            <person name="Pierce K.A."/>
            <person name="Xavier R.J."/>
            <person name="Alm E.J."/>
        </authorList>
    </citation>
    <scope>NUCLEOTIDE SEQUENCE [LARGE SCALE GENOMIC DNA]</scope>
    <source>
        <strain evidence="3 10">BIOML-A1</strain>
    </source>
</reference>
<evidence type="ECO:0000313" key="9">
    <source>
        <dbReference type="Proteomes" id="UP000284465"/>
    </source>
</evidence>
<dbReference type="EMBL" id="QSFP01000006">
    <property type="protein sequence ID" value="RHA67873.1"/>
    <property type="molecule type" value="Genomic_DNA"/>
</dbReference>
<reference evidence="8 9" key="2">
    <citation type="submission" date="2018-08" db="EMBL/GenBank/DDBJ databases">
        <title>A genome reference for cultivated species of the human gut microbiota.</title>
        <authorList>
            <person name="Zou Y."/>
            <person name="Xue W."/>
            <person name="Luo G."/>
        </authorList>
    </citation>
    <scope>NUCLEOTIDE SEQUENCE [LARGE SCALE GENOMIC DNA]</scope>
    <source>
        <strain evidence="6 8">AF31-21AC</strain>
        <strain evidence="5 9">AM43-11</strain>
    </source>
</reference>
<dbReference type="InterPro" id="IPR009501">
    <property type="entry name" value="UCP020269"/>
</dbReference>
<evidence type="ECO:0000313" key="7">
    <source>
        <dbReference type="Proteomes" id="UP000095350"/>
    </source>
</evidence>
<dbReference type="PaxDb" id="166486-ERS852572_00717"/>
<dbReference type="GeneID" id="61432881"/>
<dbReference type="EMBL" id="CYXZ01000004">
    <property type="protein sequence ID" value="CUM83614.1"/>
    <property type="molecule type" value="Genomic_DNA"/>
</dbReference>